<keyword evidence="8" id="KW-1185">Reference proteome</keyword>
<reference evidence="8" key="1">
    <citation type="submission" date="2016-10" db="EMBL/GenBank/DDBJ databases">
        <authorList>
            <person name="Varghese N."/>
            <person name="Submissions S."/>
        </authorList>
    </citation>
    <scope>NUCLEOTIDE SEQUENCE [LARGE SCALE GENOMIC DNA]</scope>
    <source>
        <strain evidence="8">SUR2</strain>
    </source>
</reference>
<dbReference type="PANTHER" id="PTHR30563">
    <property type="entry name" value="DNA RECOMBINATION PROTEIN RMUC"/>
    <property type="match status" value="1"/>
</dbReference>
<dbReference type="STRING" id="1612149.SAMN05216324_102206"/>
<keyword evidence="6" id="KW-0812">Transmembrane</keyword>
<keyword evidence="3 5" id="KW-0175">Coiled coil</keyword>
<dbReference type="AlphaFoldDB" id="A0A1K2IFN5"/>
<dbReference type="Pfam" id="PF02646">
    <property type="entry name" value="RmuC"/>
    <property type="match status" value="1"/>
</dbReference>
<dbReference type="EMBL" id="FPKW01000002">
    <property type="protein sequence ID" value="SFZ91225.1"/>
    <property type="molecule type" value="Genomic_DNA"/>
</dbReference>
<evidence type="ECO:0000313" key="8">
    <source>
        <dbReference type="Proteomes" id="UP000182034"/>
    </source>
</evidence>
<feature type="transmembrane region" description="Helical" evidence="6">
    <location>
        <begin position="6"/>
        <end position="25"/>
    </location>
</feature>
<name>A0A1K2IFN5_9FLAO</name>
<dbReference type="Proteomes" id="UP000182034">
    <property type="component" value="Unassembled WGS sequence"/>
</dbReference>
<evidence type="ECO:0000256" key="1">
    <source>
        <dbReference type="ARBA" id="ARBA00003416"/>
    </source>
</evidence>
<organism evidence="7 8">
    <name type="scientific">Chryseobacterium limigenitum</name>
    <dbReference type="NCBI Taxonomy" id="1612149"/>
    <lineage>
        <taxon>Bacteria</taxon>
        <taxon>Pseudomonadati</taxon>
        <taxon>Bacteroidota</taxon>
        <taxon>Flavobacteriia</taxon>
        <taxon>Flavobacteriales</taxon>
        <taxon>Weeksellaceae</taxon>
        <taxon>Chryseobacterium group</taxon>
        <taxon>Chryseobacterium</taxon>
    </lineage>
</organism>
<evidence type="ECO:0000256" key="3">
    <source>
        <dbReference type="ARBA" id="ARBA00023054"/>
    </source>
</evidence>
<feature type="coiled-coil region" evidence="5">
    <location>
        <begin position="49"/>
        <end position="153"/>
    </location>
</feature>
<evidence type="ECO:0000256" key="4">
    <source>
        <dbReference type="ARBA" id="ARBA00023172"/>
    </source>
</evidence>
<evidence type="ECO:0000256" key="2">
    <source>
        <dbReference type="ARBA" id="ARBA00009840"/>
    </source>
</evidence>
<comment type="function">
    <text evidence="1">Involved in DNA recombination.</text>
</comment>
<feature type="coiled-coil region" evidence="5">
    <location>
        <begin position="185"/>
        <end position="237"/>
    </location>
</feature>
<dbReference type="RefSeq" id="WP_394332852.1">
    <property type="nucleotide sequence ID" value="NZ_FPKW01000002.1"/>
</dbReference>
<proteinExistence type="inferred from homology"/>
<gene>
    <name evidence="7" type="ORF">SAMN05216324_102206</name>
</gene>
<dbReference type="InterPro" id="IPR003798">
    <property type="entry name" value="DNA_recombination_RmuC"/>
</dbReference>
<comment type="similarity">
    <text evidence="2">Belongs to the RmuC family.</text>
</comment>
<dbReference type="PANTHER" id="PTHR30563:SF0">
    <property type="entry name" value="DNA RECOMBINATION PROTEIN RMUC"/>
    <property type="match status" value="1"/>
</dbReference>
<protein>
    <submittedName>
        <fullName evidence="7">DNA recombination protein RmuC</fullName>
    </submittedName>
</protein>
<keyword evidence="4" id="KW-0233">DNA recombination</keyword>
<accession>A0A1K2IFN5</accession>
<evidence type="ECO:0000313" key="7">
    <source>
        <dbReference type="EMBL" id="SFZ91225.1"/>
    </source>
</evidence>
<evidence type="ECO:0000256" key="5">
    <source>
        <dbReference type="SAM" id="Coils"/>
    </source>
</evidence>
<sequence length="499" mass="57405">MEMTYLIIGFIAGGILGAVILYFVLKSSMVSRSSYDELNNLHIKNNSDLENSNLKIQELSQNINKEKEQNQQQTDLLNDLKNEFAKISAEHSSLNSQFLEQKQFNTKQTSQIENLQTEKQTLFAKNSELSAINESLQKSLETQKGEITKIQEESKLQFEVLANKILEEKTEKFTTLNQNNLKLILDPFQEKIADLKNRVNEAYEQENKERFSLAEKVKELAELNQQISEDAKKLTRALKGESKTQGNWGEMILESILEKSGLVKGREYFLEHELRDEDNKALFSEFSGKKMRPDAVIKYPDERNVIIDSKVSLTAFTELVDETDQDVYLIKLNQHLSSIKTHITQLSQKAYDDYGKSLDFVMMFIPSEPAYIAAMQADQNLWNYAYERRVLLLNPSNLITSLKLIADLWKREYQNRNSMEIAERGAKLYDKFVGFVDNLEKVGKNLDQAKNVYNEAYKQLSTGNDNLVIQTQKLKSLGIKNKKDLPQSMIDNSNNLLES</sequence>
<dbReference type="GO" id="GO:0006310">
    <property type="term" value="P:DNA recombination"/>
    <property type="evidence" value="ECO:0007669"/>
    <property type="project" value="UniProtKB-KW"/>
</dbReference>
<keyword evidence="6" id="KW-1133">Transmembrane helix</keyword>
<evidence type="ECO:0000256" key="6">
    <source>
        <dbReference type="SAM" id="Phobius"/>
    </source>
</evidence>
<keyword evidence="6" id="KW-0472">Membrane</keyword>